<dbReference type="OrthoDB" id="394930at2"/>
<dbReference type="EMBL" id="CP030103">
    <property type="protein sequence ID" value="AWX42895.1"/>
    <property type="molecule type" value="Genomic_DNA"/>
</dbReference>
<organism evidence="2 3">
    <name type="scientific">Metamycoplasma cloacale</name>
    <dbReference type="NCBI Taxonomy" id="92401"/>
    <lineage>
        <taxon>Bacteria</taxon>
        <taxon>Bacillati</taxon>
        <taxon>Mycoplasmatota</taxon>
        <taxon>Mycoplasmoidales</taxon>
        <taxon>Metamycoplasmataceae</taxon>
        <taxon>Metamycoplasma</taxon>
    </lineage>
</organism>
<dbReference type="RefSeq" id="WP_051622614.1">
    <property type="nucleotide sequence ID" value="NZ_CP030103.1"/>
</dbReference>
<sequence length="495" mass="59932">MKKDINTFCHCTHKLNNQHQISELFKQIETIFGKEVAADLKQVRFFHEGFHNITYIGKLKDTWVQIRIPKNLVELDYKNEEQIVFMFKDYLYAKNGFIIKKWFPGQDLFKVNITQDIALSIFNCIRNFQKMNAKIDRFNWLTYDIKDQKYHDILNKYKDDKMVLSHNNIKRHNVLVNKYGFIKLIDFEFTAYNYEYVDPVYLHLFLGIEKEDIIKFFNLDSEKFDDFVYLIQTFNKAAYNHTYSKIKTPDNKISDSLLEFENRDYSIINRFIVQKYRNPFDNRLDLKTIENFYFVPCLVYEDNDRVIWRWLNCETTMCLNNRQIKAIARALRTLHDSDVEFPDYIFDKRIESYLSQIDINDLKNDFNDDKMLETIMQWVKEVKPDANCHNDLNLNNIFFTDTLNLYIINWAKACYNNRFLDIAYLFEHINSNRYLENSFWRAYEMAEPKNFYKYRILIHFNSYLYNKSSNGDYTQAGINIKKIKEIFVLNRGKYE</sequence>
<dbReference type="Gene3D" id="3.90.1200.10">
    <property type="match status" value="2"/>
</dbReference>
<reference evidence="3" key="1">
    <citation type="submission" date="2018-06" db="EMBL/GenBank/DDBJ databases">
        <title>Complete genome sequences of Mycoplasma anatis, M. anseris and M. cloacale type strains.</title>
        <authorList>
            <person name="Grozner D."/>
            <person name="Forro B."/>
            <person name="Sulyok K.M."/>
            <person name="Marton S."/>
            <person name="Kreizinger Z."/>
            <person name="Banyai K."/>
            <person name="Gyuranecz M."/>
        </authorList>
    </citation>
    <scope>NUCLEOTIDE SEQUENCE [LARGE SCALE GENOMIC DNA]</scope>
    <source>
        <strain evidence="3">NCTC 10199</strain>
    </source>
</reference>
<dbReference type="SUPFAM" id="SSF56112">
    <property type="entry name" value="Protein kinase-like (PK-like)"/>
    <property type="match status" value="2"/>
</dbReference>
<evidence type="ECO:0000313" key="2">
    <source>
        <dbReference type="EMBL" id="AWX42895.1"/>
    </source>
</evidence>
<dbReference type="AlphaFoldDB" id="A0A2Z4LM99"/>
<protein>
    <recommendedName>
        <fullName evidence="1">Aminoglycoside phosphotransferase domain-containing protein</fullName>
    </recommendedName>
</protein>
<dbReference type="KEGG" id="mclo:DK849_02390"/>
<proteinExistence type="predicted"/>
<name>A0A2Z4LM99_9BACT</name>
<keyword evidence="3" id="KW-1185">Reference proteome</keyword>
<evidence type="ECO:0000259" key="1">
    <source>
        <dbReference type="Pfam" id="PF01636"/>
    </source>
</evidence>
<evidence type="ECO:0000313" key="3">
    <source>
        <dbReference type="Proteomes" id="UP000249865"/>
    </source>
</evidence>
<dbReference type="Proteomes" id="UP000249865">
    <property type="component" value="Chromosome"/>
</dbReference>
<dbReference type="Pfam" id="PF01636">
    <property type="entry name" value="APH"/>
    <property type="match status" value="1"/>
</dbReference>
<feature type="domain" description="Aminoglycoside phosphotransferase" evidence="1">
    <location>
        <begin position="321"/>
        <end position="428"/>
    </location>
</feature>
<gene>
    <name evidence="2" type="ORF">DK849_02390</name>
</gene>
<dbReference type="InterPro" id="IPR011009">
    <property type="entry name" value="Kinase-like_dom_sf"/>
</dbReference>
<accession>A0A2Z4LM99</accession>
<dbReference type="InterPro" id="IPR002575">
    <property type="entry name" value="Aminoglycoside_PTrfase"/>
</dbReference>